<feature type="transmembrane region" description="Helical" evidence="1">
    <location>
        <begin position="47"/>
        <end position="74"/>
    </location>
</feature>
<organism evidence="2 3">
    <name type="scientific">Ralstonia pickettii</name>
    <name type="common">Burkholderia pickettii</name>
    <dbReference type="NCBI Taxonomy" id="329"/>
    <lineage>
        <taxon>Bacteria</taxon>
        <taxon>Pseudomonadati</taxon>
        <taxon>Pseudomonadota</taxon>
        <taxon>Betaproteobacteria</taxon>
        <taxon>Burkholderiales</taxon>
        <taxon>Burkholderiaceae</taxon>
        <taxon>Ralstonia</taxon>
    </lineage>
</organism>
<protein>
    <recommendedName>
        <fullName evidence="4">Transmembrane protein</fullName>
    </recommendedName>
</protein>
<keyword evidence="1" id="KW-1133">Transmembrane helix</keyword>
<reference evidence="2 3" key="1">
    <citation type="submission" date="2019-11" db="EMBL/GenBank/DDBJ databases">
        <title>Phenotypic characterization of an OXA-22 and OXA-60 co-producing Ralstonia pickettii clinical strain.</title>
        <authorList>
            <person name="He F."/>
        </authorList>
    </citation>
    <scope>NUCLEOTIDE SEQUENCE [LARGE SCALE GENOMIC DNA]</scope>
    <source>
        <strain evidence="2 3">PSLESD1</strain>
    </source>
</reference>
<evidence type="ECO:0000313" key="3">
    <source>
        <dbReference type="Proteomes" id="UP000441032"/>
    </source>
</evidence>
<evidence type="ECO:0008006" key="4">
    <source>
        <dbReference type="Google" id="ProtNLM"/>
    </source>
</evidence>
<gene>
    <name evidence="2" type="ORF">GJQ57_12685</name>
</gene>
<name>A0A7X2LAZ3_RALPI</name>
<sequence length="78" mass="8120">MNVLQLVAMFATLVVQAAAVGLLFAWRSKNDPTLNGYSAPPKRFSGVVRVLLWVAVVCIGGGVVATGLMAYGVLVEAA</sequence>
<feature type="transmembrane region" description="Helical" evidence="1">
    <location>
        <begin position="6"/>
        <end position="26"/>
    </location>
</feature>
<keyword evidence="1" id="KW-0812">Transmembrane</keyword>
<evidence type="ECO:0000313" key="2">
    <source>
        <dbReference type="EMBL" id="MRS99501.1"/>
    </source>
</evidence>
<dbReference type="RefSeq" id="WP_154207062.1">
    <property type="nucleotide sequence ID" value="NZ_WJYN01000004.1"/>
</dbReference>
<comment type="caution">
    <text evidence="2">The sequence shown here is derived from an EMBL/GenBank/DDBJ whole genome shotgun (WGS) entry which is preliminary data.</text>
</comment>
<accession>A0A7X2LAZ3</accession>
<dbReference type="EMBL" id="WJYN01000004">
    <property type="protein sequence ID" value="MRS99501.1"/>
    <property type="molecule type" value="Genomic_DNA"/>
</dbReference>
<evidence type="ECO:0000256" key="1">
    <source>
        <dbReference type="SAM" id="Phobius"/>
    </source>
</evidence>
<dbReference type="Proteomes" id="UP000441032">
    <property type="component" value="Unassembled WGS sequence"/>
</dbReference>
<dbReference type="AlphaFoldDB" id="A0A7X2LAZ3"/>
<keyword evidence="1" id="KW-0472">Membrane</keyword>
<proteinExistence type="predicted"/>